<dbReference type="Proteomes" id="UP001058974">
    <property type="component" value="Chromosome 7"/>
</dbReference>
<sequence>MCARKNITPFIDYSDSETYDAGTFINGDSHQRFTNYFTTKIVHFERGFIYNMEDKNLGLPDDIWHIITSIKWRKFYKHPNPYNMKMVKEFYADLVDTSSTNWMETEKSSNKIVLTMDLHLEPKVWYQFIKHPMKPTLDSETINKDRLVLLHCTTKFNKVNISKIIVQEIQACLKKKDDMIYFPCLITTLWKRQGVLESTDGICYPQVGFDTTTIHTLLKPKGKKRESENESEQENNSESEYPKESLWDPIVLEVTSLAKEKTPEKPHSSTLLKSPTKEKSPSKLKPH</sequence>
<dbReference type="AlphaFoldDB" id="A0A9D4ZYY0"/>
<reference evidence="3 4" key="1">
    <citation type="journal article" date="2022" name="Nat. Genet.">
        <title>Improved pea reference genome and pan-genome highlight genomic features and evolutionary characteristics.</title>
        <authorList>
            <person name="Yang T."/>
            <person name="Liu R."/>
            <person name="Luo Y."/>
            <person name="Hu S."/>
            <person name="Wang D."/>
            <person name="Wang C."/>
            <person name="Pandey M.K."/>
            <person name="Ge S."/>
            <person name="Xu Q."/>
            <person name="Li N."/>
            <person name="Li G."/>
            <person name="Huang Y."/>
            <person name="Saxena R.K."/>
            <person name="Ji Y."/>
            <person name="Li M."/>
            <person name="Yan X."/>
            <person name="He Y."/>
            <person name="Liu Y."/>
            <person name="Wang X."/>
            <person name="Xiang C."/>
            <person name="Varshney R.K."/>
            <person name="Ding H."/>
            <person name="Gao S."/>
            <person name="Zong X."/>
        </authorList>
    </citation>
    <scope>NUCLEOTIDE SEQUENCE [LARGE SCALE GENOMIC DNA]</scope>
    <source>
        <strain evidence="3 4">cv. Zhongwan 6</strain>
    </source>
</reference>
<feature type="region of interest" description="Disordered" evidence="1">
    <location>
        <begin position="218"/>
        <end position="244"/>
    </location>
</feature>
<dbReference type="Pfam" id="PF20167">
    <property type="entry name" value="Transposase_32"/>
    <property type="match status" value="1"/>
</dbReference>
<keyword evidence="4" id="KW-1185">Reference proteome</keyword>
<gene>
    <name evidence="3" type="ORF">KIW84_076076</name>
</gene>
<protein>
    <recommendedName>
        <fullName evidence="2">Putative plant transposon protein domain-containing protein</fullName>
    </recommendedName>
</protein>
<name>A0A9D4ZYY0_PEA</name>
<proteinExistence type="predicted"/>
<dbReference type="EMBL" id="JAMSHJ010000007">
    <property type="protein sequence ID" value="KAI5391072.1"/>
    <property type="molecule type" value="Genomic_DNA"/>
</dbReference>
<organism evidence="3 4">
    <name type="scientific">Pisum sativum</name>
    <name type="common">Garden pea</name>
    <name type="synonym">Lathyrus oleraceus</name>
    <dbReference type="NCBI Taxonomy" id="3888"/>
    <lineage>
        <taxon>Eukaryota</taxon>
        <taxon>Viridiplantae</taxon>
        <taxon>Streptophyta</taxon>
        <taxon>Embryophyta</taxon>
        <taxon>Tracheophyta</taxon>
        <taxon>Spermatophyta</taxon>
        <taxon>Magnoliopsida</taxon>
        <taxon>eudicotyledons</taxon>
        <taxon>Gunneridae</taxon>
        <taxon>Pentapetalae</taxon>
        <taxon>rosids</taxon>
        <taxon>fabids</taxon>
        <taxon>Fabales</taxon>
        <taxon>Fabaceae</taxon>
        <taxon>Papilionoideae</taxon>
        <taxon>50 kb inversion clade</taxon>
        <taxon>NPAAA clade</taxon>
        <taxon>Hologalegina</taxon>
        <taxon>IRL clade</taxon>
        <taxon>Fabeae</taxon>
        <taxon>Lathyrus</taxon>
    </lineage>
</organism>
<feature type="compositionally biased region" description="Basic and acidic residues" evidence="1">
    <location>
        <begin position="258"/>
        <end position="267"/>
    </location>
</feature>
<feature type="domain" description="Putative plant transposon protein" evidence="2">
    <location>
        <begin position="102"/>
        <end position="195"/>
    </location>
</feature>
<accession>A0A9D4ZYY0</accession>
<evidence type="ECO:0000313" key="3">
    <source>
        <dbReference type="EMBL" id="KAI5391072.1"/>
    </source>
</evidence>
<dbReference type="InterPro" id="IPR046796">
    <property type="entry name" value="Transposase_32_dom"/>
</dbReference>
<feature type="region of interest" description="Disordered" evidence="1">
    <location>
        <begin position="258"/>
        <end position="287"/>
    </location>
</feature>
<evidence type="ECO:0000313" key="4">
    <source>
        <dbReference type="Proteomes" id="UP001058974"/>
    </source>
</evidence>
<evidence type="ECO:0000259" key="2">
    <source>
        <dbReference type="Pfam" id="PF20167"/>
    </source>
</evidence>
<dbReference type="Gramene" id="Psat07G0607600-T1">
    <property type="protein sequence ID" value="KAI5391072.1"/>
    <property type="gene ID" value="KIW84_076076"/>
</dbReference>
<evidence type="ECO:0000256" key="1">
    <source>
        <dbReference type="SAM" id="MobiDB-lite"/>
    </source>
</evidence>
<comment type="caution">
    <text evidence="3">The sequence shown here is derived from an EMBL/GenBank/DDBJ whole genome shotgun (WGS) entry which is preliminary data.</text>
</comment>